<dbReference type="Proteomes" id="UP000185924">
    <property type="component" value="Unassembled WGS sequence"/>
</dbReference>
<dbReference type="RefSeq" id="WP_076422079.1">
    <property type="nucleotide sequence ID" value="NZ_FTNM01000002.1"/>
</dbReference>
<dbReference type="AlphaFoldDB" id="A0A1N6XJL2"/>
<sequence>MDLEAIVLGILATAVFLVPIFFIQRKQKGEANKAKKAFLAAASAQGLNIGQHDFWNERYGIGMDEAQGQIFYWHNEEADLQEIIIDLGTVRKTSIDNMHRDVNGNRIIDMIVLRVALHGPKAPELYLPFYNREGSMMLSGELQLAEKWSNIIQQNMAKMQAVQV</sequence>
<evidence type="ECO:0000313" key="3">
    <source>
        <dbReference type="Proteomes" id="UP000185924"/>
    </source>
</evidence>
<name>A0A1N6XJL2_9BACT</name>
<keyword evidence="1" id="KW-1133">Transmembrane helix</keyword>
<organism evidence="2 3">
    <name type="scientific">Pontibacter lucknowensis</name>
    <dbReference type="NCBI Taxonomy" id="1077936"/>
    <lineage>
        <taxon>Bacteria</taxon>
        <taxon>Pseudomonadati</taxon>
        <taxon>Bacteroidota</taxon>
        <taxon>Cytophagia</taxon>
        <taxon>Cytophagales</taxon>
        <taxon>Hymenobacteraceae</taxon>
        <taxon>Pontibacter</taxon>
    </lineage>
</organism>
<dbReference type="OrthoDB" id="1524706at2"/>
<protein>
    <submittedName>
        <fullName evidence="2">Uncharacterized protein</fullName>
    </submittedName>
</protein>
<keyword evidence="1" id="KW-0812">Transmembrane</keyword>
<keyword evidence="1" id="KW-0472">Membrane</keyword>
<keyword evidence="3" id="KW-1185">Reference proteome</keyword>
<accession>A0A1N6XJL2</accession>
<evidence type="ECO:0000313" key="2">
    <source>
        <dbReference type="EMBL" id="SIR02493.1"/>
    </source>
</evidence>
<dbReference type="STRING" id="1077936.SAMN05421545_2178"/>
<gene>
    <name evidence="2" type="ORF">SAMN05421545_2178</name>
</gene>
<reference evidence="3" key="1">
    <citation type="submission" date="2017-01" db="EMBL/GenBank/DDBJ databases">
        <authorList>
            <person name="Varghese N."/>
            <person name="Submissions S."/>
        </authorList>
    </citation>
    <scope>NUCLEOTIDE SEQUENCE [LARGE SCALE GENOMIC DNA]</scope>
    <source>
        <strain evidence="3">DM9</strain>
    </source>
</reference>
<proteinExistence type="predicted"/>
<feature type="transmembrane region" description="Helical" evidence="1">
    <location>
        <begin position="6"/>
        <end position="23"/>
    </location>
</feature>
<dbReference type="EMBL" id="FTNM01000002">
    <property type="protein sequence ID" value="SIR02493.1"/>
    <property type="molecule type" value="Genomic_DNA"/>
</dbReference>
<evidence type="ECO:0000256" key="1">
    <source>
        <dbReference type="SAM" id="Phobius"/>
    </source>
</evidence>